<protein>
    <submittedName>
        <fullName evidence="1">Uncharacterized protein</fullName>
    </submittedName>
</protein>
<name>A0ABV9C3I7_9GAMM</name>
<evidence type="ECO:0000313" key="1">
    <source>
        <dbReference type="EMBL" id="MFC4527074.1"/>
    </source>
</evidence>
<dbReference type="Proteomes" id="UP001595961">
    <property type="component" value="Unassembled WGS sequence"/>
</dbReference>
<comment type="caution">
    <text evidence="1">The sequence shown here is derived from an EMBL/GenBank/DDBJ whole genome shotgun (WGS) entry which is preliminary data.</text>
</comment>
<organism evidence="1 2">
    <name type="scientific">Dyella halodurans</name>
    <dbReference type="NCBI Taxonomy" id="1920171"/>
    <lineage>
        <taxon>Bacteria</taxon>
        <taxon>Pseudomonadati</taxon>
        <taxon>Pseudomonadota</taxon>
        <taxon>Gammaproteobacteria</taxon>
        <taxon>Lysobacterales</taxon>
        <taxon>Rhodanobacteraceae</taxon>
        <taxon>Dyella</taxon>
    </lineage>
</organism>
<evidence type="ECO:0000313" key="2">
    <source>
        <dbReference type="Proteomes" id="UP001595961"/>
    </source>
</evidence>
<dbReference type="EMBL" id="JBHSGA010000017">
    <property type="protein sequence ID" value="MFC4527074.1"/>
    <property type="molecule type" value="Genomic_DNA"/>
</dbReference>
<accession>A0ABV9C3I7</accession>
<gene>
    <name evidence="1" type="ORF">ACFO5W_10575</name>
</gene>
<keyword evidence="2" id="KW-1185">Reference proteome</keyword>
<reference evidence="2" key="1">
    <citation type="journal article" date="2019" name="Int. J. Syst. Evol. Microbiol.">
        <title>The Global Catalogue of Microorganisms (GCM) 10K type strain sequencing project: providing services to taxonomists for standard genome sequencing and annotation.</title>
        <authorList>
            <consortium name="The Broad Institute Genomics Platform"/>
            <consortium name="The Broad Institute Genome Sequencing Center for Infectious Disease"/>
            <person name="Wu L."/>
            <person name="Ma J."/>
        </authorList>
    </citation>
    <scope>NUCLEOTIDE SEQUENCE [LARGE SCALE GENOMIC DNA]</scope>
    <source>
        <strain evidence="2">CCM 4481</strain>
    </source>
</reference>
<dbReference type="RefSeq" id="WP_266148974.1">
    <property type="nucleotide sequence ID" value="NZ_CP064028.1"/>
</dbReference>
<proteinExistence type="predicted"/>
<sequence length="338" mass="37028">MSELRQVVSEILDGAGVLLPPHRELRVRQGAYAAGQRLLPRALGDADLLKEGARSLDLTEPALTRILGYGWQQAEGLAFLAGTPASLRPQVCHAGALFNLGIVLFDRILDRFSDRAVLLSQYVTPTFLAAHLSEMPPKMKLSGDVAIDALMALIVEFLARSRRLGGDRHGHAALGAQLHAMHLAECESGANLRDHSSPTLAVWRALRRKSALPTATLSRLALLAAPNRGDGRRAATVASARIAGEAIWIADDLADIHEDWVAGNWSRPLWWLARASYDVPRNIEDALRRVVDGGLAEAEARRLALRLFQLREIADDYGSAFVRSFQAIVHAWLEEFPD</sequence>